<proteinExistence type="predicted"/>
<keyword evidence="1" id="KW-0175">Coiled coil</keyword>
<dbReference type="SUPFAM" id="SSF56300">
    <property type="entry name" value="Metallo-dependent phosphatases"/>
    <property type="match status" value="1"/>
</dbReference>
<name>A0A2W1JI70_9CYAN</name>
<gene>
    <name evidence="2" type="ORF">C1752_07303</name>
</gene>
<evidence type="ECO:0000313" key="2">
    <source>
        <dbReference type="EMBL" id="PZD71255.1"/>
    </source>
</evidence>
<dbReference type="PANTHER" id="PTHR43143:SF1">
    <property type="entry name" value="SERINE_THREONINE-PROTEIN PHOSPHATASE CPPED1"/>
    <property type="match status" value="1"/>
</dbReference>
<dbReference type="EMBL" id="PQWO01000019">
    <property type="protein sequence ID" value="PZD71255.1"/>
    <property type="molecule type" value="Genomic_DNA"/>
</dbReference>
<dbReference type="Proteomes" id="UP000248857">
    <property type="component" value="Unassembled WGS sequence"/>
</dbReference>
<organism evidence="2 3">
    <name type="scientific">Acaryochloris thomasi RCC1774</name>
    <dbReference type="NCBI Taxonomy" id="1764569"/>
    <lineage>
        <taxon>Bacteria</taxon>
        <taxon>Bacillati</taxon>
        <taxon>Cyanobacteriota</taxon>
        <taxon>Cyanophyceae</taxon>
        <taxon>Acaryochloridales</taxon>
        <taxon>Acaryochloridaceae</taxon>
        <taxon>Acaryochloris</taxon>
        <taxon>Acaryochloris thomasi</taxon>
    </lineage>
</organism>
<protein>
    <submittedName>
        <fullName evidence="2">Uncharacterized protein</fullName>
    </submittedName>
</protein>
<comment type="caution">
    <text evidence="2">The sequence shown here is derived from an EMBL/GenBank/DDBJ whole genome shotgun (WGS) entry which is preliminary data.</text>
</comment>
<keyword evidence="3" id="KW-1185">Reference proteome</keyword>
<dbReference type="Gene3D" id="3.60.21.10">
    <property type="match status" value="1"/>
</dbReference>
<sequence>MPSKLLFRGLRSYPRLEMKPIPLPPRLESLEMQLASDPSIAEKIQKMQNRVRWQHPLCLKHNIDQTRLVIDDGRADDPEFSFLVVGDSGAGRHRGDSPQRRVAESMLAQGQESRFTLHMGDVIYLVGSSEQYLENFIEPYRDFLVGGESPEQIAYDQMVFKHPMLPVPGNHDYYDLPLAWGLLSQITLPIRRLFQDQLDLDVGWHGSYAGDAYARAFLDYLRGVNESQLQQHLERHYSATTKTGACLRYQPGDFTRLPNRYYTFRYGGIDFFALDSNTFNSPQPLPEGQVGDVLRRQLEAERNQLGQERLRLLEAAPKAMSEQADSEQLDDLYAKAEQIEEQIRDIEKQLETTKRSKIDLEQLKWLEEQLIASWNDPEVRGRIIYFHHPPYVTEATKWNQGQTLAIRQSLQRVFDAVHDAIAPLPENRSLVDLILNGHAHCLEYLRTQETGHADAHLNWIVCGGSGFSLRRQRSQGSALKSQDKQRVIAQSKLFVGRNGHGSQKRRPYSYLRIDVATGCPPRLTVRPFVVERVQKQWREYALSPFSI</sequence>
<reference evidence="2 3" key="1">
    <citation type="journal article" date="2018" name="Sci. Rep.">
        <title>A novel species of the marine cyanobacterium Acaryochloris with a unique pigment content and lifestyle.</title>
        <authorList>
            <person name="Partensky F."/>
            <person name="Six C."/>
            <person name="Ratin M."/>
            <person name="Garczarek L."/>
            <person name="Vaulot D."/>
            <person name="Probert I."/>
            <person name="Calteau A."/>
            <person name="Gourvil P."/>
            <person name="Marie D."/>
            <person name="Grebert T."/>
            <person name="Bouchier C."/>
            <person name="Le Panse S."/>
            <person name="Gachenot M."/>
            <person name="Rodriguez F."/>
            <person name="Garrido J.L."/>
        </authorList>
    </citation>
    <scope>NUCLEOTIDE SEQUENCE [LARGE SCALE GENOMIC DNA]</scope>
    <source>
        <strain evidence="2 3">RCC1774</strain>
    </source>
</reference>
<evidence type="ECO:0000256" key="1">
    <source>
        <dbReference type="SAM" id="Coils"/>
    </source>
</evidence>
<feature type="coiled-coil region" evidence="1">
    <location>
        <begin position="295"/>
        <end position="363"/>
    </location>
</feature>
<dbReference type="InterPro" id="IPR029052">
    <property type="entry name" value="Metallo-depent_PP-like"/>
</dbReference>
<dbReference type="PANTHER" id="PTHR43143">
    <property type="entry name" value="METALLOPHOSPHOESTERASE, CALCINEURIN SUPERFAMILY"/>
    <property type="match status" value="1"/>
</dbReference>
<accession>A0A2W1JI70</accession>
<dbReference type="AlphaFoldDB" id="A0A2W1JI70"/>
<evidence type="ECO:0000313" key="3">
    <source>
        <dbReference type="Proteomes" id="UP000248857"/>
    </source>
</evidence>
<dbReference type="InterPro" id="IPR051918">
    <property type="entry name" value="STPP_CPPED1"/>
</dbReference>